<dbReference type="InterPro" id="IPR025435">
    <property type="entry name" value="YfhD-like"/>
</dbReference>
<dbReference type="EMBL" id="BAVS01000001">
    <property type="protein sequence ID" value="GAE91723.1"/>
    <property type="molecule type" value="Genomic_DNA"/>
</dbReference>
<evidence type="ECO:0000256" key="1">
    <source>
        <dbReference type="SAM" id="MobiDB-lite"/>
    </source>
</evidence>
<evidence type="ECO:0000313" key="2">
    <source>
        <dbReference type="EMBL" id="GAE91723.1"/>
    </source>
</evidence>
<evidence type="ECO:0000313" key="3">
    <source>
        <dbReference type="Proteomes" id="UP000019102"/>
    </source>
</evidence>
<proteinExistence type="predicted"/>
<feature type="region of interest" description="Disordered" evidence="1">
    <location>
        <begin position="1"/>
        <end position="57"/>
    </location>
</feature>
<dbReference type="STRING" id="1298598.JCM21714_678"/>
<dbReference type="AlphaFoldDB" id="W4VFX7"/>
<gene>
    <name evidence="2" type="ORF">JCM21714_678</name>
</gene>
<dbReference type="eggNOG" id="ENOG5033ADM">
    <property type="taxonomic scope" value="Bacteria"/>
</dbReference>
<keyword evidence="3" id="KW-1185">Reference proteome</keyword>
<evidence type="ECO:0008006" key="4">
    <source>
        <dbReference type="Google" id="ProtNLM"/>
    </source>
</evidence>
<comment type="caution">
    <text evidence="2">The sequence shown here is derived from an EMBL/GenBank/DDBJ whole genome shotgun (WGS) entry which is preliminary data.</text>
</comment>
<name>W4VFX7_9BACI</name>
<protein>
    <recommendedName>
        <fullName evidence="4">YfhD family protein</fullName>
    </recommendedName>
</protein>
<sequence>MGTDEHKKKTGKNFLAQTPKYDKTDGIDVEFSSELADAEDTEANSRSEKADKRVKKR</sequence>
<dbReference type="RefSeq" id="WP_084040544.1">
    <property type="nucleotide sequence ID" value="NZ_BAVS01000001.1"/>
</dbReference>
<reference evidence="2 3" key="1">
    <citation type="journal article" date="2014" name="Genome Announc.">
        <title>Draft Genome Sequence of the Boron-Tolerant and Moderately Halotolerant Bacterium Gracilibacillus boraciitolerans JCM 21714T.</title>
        <authorList>
            <person name="Ahmed I."/>
            <person name="Oshima K."/>
            <person name="Suda W."/>
            <person name="Kitamura K."/>
            <person name="Iida T."/>
            <person name="Ohmori Y."/>
            <person name="Fujiwara T."/>
            <person name="Hattori M."/>
            <person name="Ohkuma M."/>
        </authorList>
    </citation>
    <scope>NUCLEOTIDE SEQUENCE [LARGE SCALE GENOMIC DNA]</scope>
    <source>
        <strain evidence="2 3">JCM 21714</strain>
    </source>
</reference>
<accession>W4VFX7</accession>
<organism evidence="2 3">
    <name type="scientific">Gracilibacillus boraciitolerans JCM 21714</name>
    <dbReference type="NCBI Taxonomy" id="1298598"/>
    <lineage>
        <taxon>Bacteria</taxon>
        <taxon>Bacillati</taxon>
        <taxon>Bacillota</taxon>
        <taxon>Bacilli</taxon>
        <taxon>Bacillales</taxon>
        <taxon>Bacillaceae</taxon>
        <taxon>Gracilibacillus</taxon>
    </lineage>
</organism>
<dbReference type="Pfam" id="PF14151">
    <property type="entry name" value="YfhD"/>
    <property type="match status" value="1"/>
</dbReference>
<dbReference type="Proteomes" id="UP000019102">
    <property type="component" value="Unassembled WGS sequence"/>
</dbReference>
<dbReference type="OrthoDB" id="2973490at2"/>